<dbReference type="EMBL" id="JBBXMP010000803">
    <property type="protein sequence ID" value="KAL0056937.1"/>
    <property type="molecule type" value="Genomic_DNA"/>
</dbReference>
<accession>A0ABR2Z8X0</accession>
<comment type="caution">
    <text evidence="2">The sequence shown here is derived from an EMBL/GenBank/DDBJ whole genome shotgun (WGS) entry which is preliminary data.</text>
</comment>
<feature type="compositionally biased region" description="Basic and acidic residues" evidence="1">
    <location>
        <begin position="1"/>
        <end position="35"/>
    </location>
</feature>
<proteinExistence type="predicted"/>
<name>A0ABR2Z8X0_9AGAR</name>
<evidence type="ECO:0000313" key="2">
    <source>
        <dbReference type="EMBL" id="KAL0056937.1"/>
    </source>
</evidence>
<gene>
    <name evidence="2" type="ORF">AAF712_016445</name>
</gene>
<keyword evidence="3" id="KW-1185">Reference proteome</keyword>
<dbReference type="Proteomes" id="UP001437256">
    <property type="component" value="Unassembled WGS sequence"/>
</dbReference>
<organism evidence="2 3">
    <name type="scientific">Marasmius tenuissimus</name>
    <dbReference type="NCBI Taxonomy" id="585030"/>
    <lineage>
        <taxon>Eukaryota</taxon>
        <taxon>Fungi</taxon>
        <taxon>Dikarya</taxon>
        <taxon>Basidiomycota</taxon>
        <taxon>Agaricomycotina</taxon>
        <taxon>Agaricomycetes</taxon>
        <taxon>Agaricomycetidae</taxon>
        <taxon>Agaricales</taxon>
        <taxon>Marasmiineae</taxon>
        <taxon>Marasmiaceae</taxon>
        <taxon>Marasmius</taxon>
    </lineage>
</organism>
<protein>
    <submittedName>
        <fullName evidence="2">Uncharacterized protein</fullName>
    </submittedName>
</protein>
<feature type="region of interest" description="Disordered" evidence="1">
    <location>
        <begin position="1"/>
        <end position="62"/>
    </location>
</feature>
<reference evidence="2 3" key="1">
    <citation type="submission" date="2024-05" db="EMBL/GenBank/DDBJ databases">
        <title>A draft genome resource for the thread blight pathogen Marasmius tenuissimus strain MS-2.</title>
        <authorList>
            <person name="Yulfo-Soto G.E."/>
            <person name="Baruah I.K."/>
            <person name="Amoako-Attah I."/>
            <person name="Bukari Y."/>
            <person name="Meinhardt L.W."/>
            <person name="Bailey B.A."/>
            <person name="Cohen S.P."/>
        </authorList>
    </citation>
    <scope>NUCLEOTIDE SEQUENCE [LARGE SCALE GENOMIC DNA]</scope>
    <source>
        <strain evidence="2 3">MS-2</strain>
    </source>
</reference>
<evidence type="ECO:0000313" key="3">
    <source>
        <dbReference type="Proteomes" id="UP001437256"/>
    </source>
</evidence>
<evidence type="ECO:0000256" key="1">
    <source>
        <dbReference type="SAM" id="MobiDB-lite"/>
    </source>
</evidence>
<sequence length="154" mass="17788">MSHGSEHISKKVRRFIDDAAKVDSDDKENQTKLSDDERDEEEDESYRVGPSEIFGHDNIRPLQRTGHQNFQAVLERHEAMACAWEVRSTQTTPDQSMDLPASPFSVNRLHDGDMKRDDETWPIFRFRCKAGKEKAVVLTLMQQRIQDKEVACLV</sequence>